<gene>
    <name evidence="2" type="ORF">BC739_008450</name>
</gene>
<dbReference type="PANTHER" id="PTHR40763:SF5">
    <property type="entry name" value="MEMBRANE PROTEIN"/>
    <property type="match status" value="1"/>
</dbReference>
<dbReference type="Pfam" id="PF08044">
    <property type="entry name" value="DUF1707"/>
    <property type="match status" value="1"/>
</dbReference>
<protein>
    <recommendedName>
        <fullName evidence="1">DUF1707 domain-containing protein</fullName>
    </recommendedName>
</protein>
<dbReference type="Proteomes" id="UP000517916">
    <property type="component" value="Unassembled WGS sequence"/>
</dbReference>
<sequence length="187" mass="20263">MSIEGVSPELVRVSNQERERAAALLQDALDQGMITIDEFGERSAIAAAARTRGELGTVLADLPTAHPVTPARPVERPLELSAGMGDMRQVGQWIVPSHINARCSMGNVKIDFMQAICEQREVWLDAQCGWGNIKVIVPRGWTVLVGEMSVGSGNFSNRTEPGSPGYPVLHLSGRVSAGNIKIRHGRR</sequence>
<evidence type="ECO:0000259" key="1">
    <source>
        <dbReference type="Pfam" id="PF08044"/>
    </source>
</evidence>
<dbReference type="RefSeq" id="WP_025354071.1">
    <property type="nucleotide sequence ID" value="NZ_BAAABQ010000097.1"/>
</dbReference>
<accession>A0ABR6BWB6</accession>
<feature type="domain" description="DUF1707" evidence="1">
    <location>
        <begin position="11"/>
        <end position="63"/>
    </location>
</feature>
<comment type="caution">
    <text evidence="2">The sequence shown here is derived from an EMBL/GenBank/DDBJ whole genome shotgun (WGS) entry which is preliminary data.</text>
</comment>
<keyword evidence="3" id="KW-1185">Reference proteome</keyword>
<organism evidence="2 3">
    <name type="scientific">Kutzneria viridogrisea</name>
    <dbReference type="NCBI Taxonomy" id="47990"/>
    <lineage>
        <taxon>Bacteria</taxon>
        <taxon>Bacillati</taxon>
        <taxon>Actinomycetota</taxon>
        <taxon>Actinomycetes</taxon>
        <taxon>Pseudonocardiales</taxon>
        <taxon>Pseudonocardiaceae</taxon>
        <taxon>Kutzneria</taxon>
    </lineage>
</organism>
<reference evidence="2 3" key="1">
    <citation type="submission" date="2020-08" db="EMBL/GenBank/DDBJ databases">
        <title>Genomic Encyclopedia of Archaeal and Bacterial Type Strains, Phase II (KMG-II): from individual species to whole genera.</title>
        <authorList>
            <person name="Goeker M."/>
        </authorList>
    </citation>
    <scope>NUCLEOTIDE SEQUENCE [LARGE SCALE GENOMIC DNA]</scope>
    <source>
        <strain evidence="2 3">DSM 43850</strain>
    </source>
</reference>
<dbReference type="EMBL" id="JACJID010000008">
    <property type="protein sequence ID" value="MBA8931203.1"/>
    <property type="molecule type" value="Genomic_DNA"/>
</dbReference>
<evidence type="ECO:0000313" key="2">
    <source>
        <dbReference type="EMBL" id="MBA8931203.1"/>
    </source>
</evidence>
<proteinExistence type="predicted"/>
<name>A0ABR6BWB6_9PSEU</name>
<dbReference type="InterPro" id="IPR012551">
    <property type="entry name" value="DUF1707_SHOCT-like"/>
</dbReference>
<evidence type="ECO:0000313" key="3">
    <source>
        <dbReference type="Proteomes" id="UP000517916"/>
    </source>
</evidence>
<dbReference type="PANTHER" id="PTHR40763">
    <property type="entry name" value="MEMBRANE PROTEIN-RELATED"/>
    <property type="match status" value="1"/>
</dbReference>